<evidence type="ECO:0000256" key="1">
    <source>
        <dbReference type="SAM" id="MobiDB-lite"/>
    </source>
</evidence>
<proteinExistence type="predicted"/>
<organism evidence="2 3">
    <name type="scientific">Thermogemmatispora tikiterensis</name>
    <dbReference type="NCBI Taxonomy" id="1825093"/>
    <lineage>
        <taxon>Bacteria</taxon>
        <taxon>Bacillati</taxon>
        <taxon>Chloroflexota</taxon>
        <taxon>Ktedonobacteria</taxon>
        <taxon>Thermogemmatisporales</taxon>
        <taxon>Thermogemmatisporaceae</taxon>
        <taxon>Thermogemmatispora</taxon>
    </lineage>
</organism>
<dbReference type="AlphaFoldDB" id="A0A328VH51"/>
<dbReference type="Proteomes" id="UP000248706">
    <property type="component" value="Unassembled WGS sequence"/>
</dbReference>
<dbReference type="EMBL" id="MCIF01000002">
    <property type="protein sequence ID" value="RAQ96767.1"/>
    <property type="molecule type" value="Genomic_DNA"/>
</dbReference>
<gene>
    <name evidence="2" type="ORF">A4R35_14590</name>
</gene>
<accession>A0A328VH51</accession>
<evidence type="ECO:0000313" key="3">
    <source>
        <dbReference type="Proteomes" id="UP000248706"/>
    </source>
</evidence>
<evidence type="ECO:0000313" key="2">
    <source>
        <dbReference type="EMBL" id="RAQ96767.1"/>
    </source>
</evidence>
<name>A0A328VH51_9CHLR</name>
<keyword evidence="3" id="KW-1185">Reference proteome</keyword>
<reference evidence="2 3" key="1">
    <citation type="submission" date="2016-08" db="EMBL/GenBank/DDBJ databases">
        <title>Analysis of Carbohydrate Active Enzymes in Thermogemmatispora T81 Reveals Carbohydrate Degradation Ability.</title>
        <authorList>
            <person name="Tomazini A."/>
            <person name="Lal S."/>
            <person name="Stott M."/>
            <person name="Henrissat B."/>
            <person name="Polikarpov I."/>
            <person name="Sparling R."/>
            <person name="Levin D.B."/>
        </authorList>
    </citation>
    <scope>NUCLEOTIDE SEQUENCE [LARGE SCALE GENOMIC DNA]</scope>
    <source>
        <strain evidence="2 3">T81</strain>
    </source>
</reference>
<feature type="region of interest" description="Disordered" evidence="1">
    <location>
        <begin position="48"/>
        <end position="84"/>
    </location>
</feature>
<sequence length="84" mass="8873">MPVSIEAFGLVPERSKRVINSAAAVSAENRQGKSQGARAVSLQLAGGRMNEVNGEQRASSLEPGPVKDEALASALESEELVRLR</sequence>
<comment type="caution">
    <text evidence="2">The sequence shown here is derived from an EMBL/GenBank/DDBJ whole genome shotgun (WGS) entry which is preliminary data.</text>
</comment>
<protein>
    <submittedName>
        <fullName evidence="2">Uncharacterized protein</fullName>
    </submittedName>
</protein>